<reference evidence="1" key="1">
    <citation type="submission" date="2023-03" db="EMBL/GenBank/DDBJ databases">
        <title>Massive genome expansion in bonnet fungi (Mycena s.s.) driven by repeated elements and novel gene families across ecological guilds.</title>
        <authorList>
            <consortium name="Lawrence Berkeley National Laboratory"/>
            <person name="Harder C.B."/>
            <person name="Miyauchi S."/>
            <person name="Viragh M."/>
            <person name="Kuo A."/>
            <person name="Thoen E."/>
            <person name="Andreopoulos B."/>
            <person name="Lu D."/>
            <person name="Skrede I."/>
            <person name="Drula E."/>
            <person name="Henrissat B."/>
            <person name="Morin E."/>
            <person name="Kohler A."/>
            <person name="Barry K."/>
            <person name="LaButti K."/>
            <person name="Morin E."/>
            <person name="Salamov A."/>
            <person name="Lipzen A."/>
            <person name="Mereny Z."/>
            <person name="Hegedus B."/>
            <person name="Baldrian P."/>
            <person name="Stursova M."/>
            <person name="Weitz H."/>
            <person name="Taylor A."/>
            <person name="Grigoriev I.V."/>
            <person name="Nagy L.G."/>
            <person name="Martin F."/>
            <person name="Kauserud H."/>
        </authorList>
    </citation>
    <scope>NUCLEOTIDE SEQUENCE</scope>
    <source>
        <strain evidence="1">9144</strain>
    </source>
</reference>
<comment type="caution">
    <text evidence="1">The sequence shown here is derived from an EMBL/GenBank/DDBJ whole genome shotgun (WGS) entry which is preliminary data.</text>
</comment>
<proteinExistence type="predicted"/>
<dbReference type="Proteomes" id="UP001219525">
    <property type="component" value="Unassembled WGS sequence"/>
</dbReference>
<protein>
    <submittedName>
        <fullName evidence="1">Uncharacterized protein</fullName>
    </submittedName>
</protein>
<organism evidence="1 2">
    <name type="scientific">Mycena pura</name>
    <dbReference type="NCBI Taxonomy" id="153505"/>
    <lineage>
        <taxon>Eukaryota</taxon>
        <taxon>Fungi</taxon>
        <taxon>Dikarya</taxon>
        <taxon>Basidiomycota</taxon>
        <taxon>Agaricomycotina</taxon>
        <taxon>Agaricomycetes</taxon>
        <taxon>Agaricomycetidae</taxon>
        <taxon>Agaricales</taxon>
        <taxon>Marasmiineae</taxon>
        <taxon>Mycenaceae</taxon>
        <taxon>Mycena</taxon>
    </lineage>
</organism>
<gene>
    <name evidence="1" type="ORF">GGX14DRAFT_700794</name>
</gene>
<sequence length="124" mass="14207">MIRDLSVLLFFKFYAIMMFVKFTLIVGLACVMLSSYAEARPEPEKILEYNYHNPQFRLVPFTFLYRLSTAPKLTPNGIELTAADLALFRELNKQVARFDTAVKQSRSLKKGEDAEDGEDTILGF</sequence>
<keyword evidence="2" id="KW-1185">Reference proteome</keyword>
<evidence type="ECO:0000313" key="1">
    <source>
        <dbReference type="EMBL" id="KAJ7195127.1"/>
    </source>
</evidence>
<dbReference type="EMBL" id="JARJCW010000093">
    <property type="protein sequence ID" value="KAJ7195127.1"/>
    <property type="molecule type" value="Genomic_DNA"/>
</dbReference>
<evidence type="ECO:0000313" key="2">
    <source>
        <dbReference type="Proteomes" id="UP001219525"/>
    </source>
</evidence>
<accession>A0AAD6Y0E4</accession>
<dbReference type="AlphaFoldDB" id="A0AAD6Y0E4"/>
<name>A0AAD6Y0E4_9AGAR</name>